<dbReference type="EMBL" id="JAAAIP010000646">
    <property type="protein sequence ID" value="KAG0314065.1"/>
    <property type="molecule type" value="Genomic_DNA"/>
</dbReference>
<evidence type="ECO:0000256" key="1">
    <source>
        <dbReference type="SAM" id="MobiDB-lite"/>
    </source>
</evidence>
<feature type="region of interest" description="Disordered" evidence="1">
    <location>
        <begin position="188"/>
        <end position="208"/>
    </location>
</feature>
<gene>
    <name evidence="2" type="ORF">BGZ99_008379</name>
</gene>
<organism evidence="2 3">
    <name type="scientific">Dissophora globulifera</name>
    <dbReference type="NCBI Taxonomy" id="979702"/>
    <lineage>
        <taxon>Eukaryota</taxon>
        <taxon>Fungi</taxon>
        <taxon>Fungi incertae sedis</taxon>
        <taxon>Mucoromycota</taxon>
        <taxon>Mortierellomycotina</taxon>
        <taxon>Mortierellomycetes</taxon>
        <taxon>Mortierellales</taxon>
        <taxon>Mortierellaceae</taxon>
        <taxon>Dissophora</taxon>
    </lineage>
</organism>
<evidence type="ECO:0000313" key="3">
    <source>
        <dbReference type="Proteomes" id="UP000738325"/>
    </source>
</evidence>
<proteinExistence type="predicted"/>
<protein>
    <submittedName>
        <fullName evidence="2">Uncharacterized protein</fullName>
    </submittedName>
</protein>
<name>A0A9P6UPV5_9FUNG</name>
<comment type="caution">
    <text evidence="2">The sequence shown here is derived from an EMBL/GenBank/DDBJ whole genome shotgun (WGS) entry which is preliminary data.</text>
</comment>
<dbReference type="Proteomes" id="UP000738325">
    <property type="component" value="Unassembled WGS sequence"/>
</dbReference>
<keyword evidence="3" id="KW-1185">Reference proteome</keyword>
<dbReference type="OrthoDB" id="2342176at2759"/>
<sequence length="229" mass="25131">MGMSNPLGQAGPWSKNPDKLVHSWIGFQGKPFPCGGYTDGPVTNLTIGEVINVRFWTFGLKNITATPPLPKTIPTARHGGGSCEFSLSYDGMKTWKVIGQYTKSCPDIYTEWPVLIPDNIPECTDPKTCFFSMSWIAHKVPQFYHHCANVVVRGGSNYTALPSFALPTLDMTVVDLPPNKTLVSAVGDNELQSPGPDENEIKMNKNGDFKHGGKLMDKGLNLNLVYRQG</sequence>
<dbReference type="PANTHER" id="PTHR36182">
    <property type="entry name" value="PROTEIN, PUTATIVE (AFU_ORTHOLOGUE AFUA_6G10930)-RELATED"/>
    <property type="match status" value="1"/>
</dbReference>
<reference evidence="2" key="1">
    <citation type="journal article" date="2020" name="Fungal Divers.">
        <title>Resolving the Mortierellaceae phylogeny through synthesis of multi-gene phylogenetics and phylogenomics.</title>
        <authorList>
            <person name="Vandepol N."/>
            <person name="Liber J."/>
            <person name="Desiro A."/>
            <person name="Na H."/>
            <person name="Kennedy M."/>
            <person name="Barry K."/>
            <person name="Grigoriev I.V."/>
            <person name="Miller A.N."/>
            <person name="O'Donnell K."/>
            <person name="Stajich J.E."/>
            <person name="Bonito G."/>
        </authorList>
    </citation>
    <scope>NUCLEOTIDE SEQUENCE</scope>
    <source>
        <strain evidence="2">REB-010B</strain>
    </source>
</reference>
<evidence type="ECO:0000313" key="2">
    <source>
        <dbReference type="EMBL" id="KAG0314065.1"/>
    </source>
</evidence>
<feature type="compositionally biased region" description="Basic and acidic residues" evidence="1">
    <location>
        <begin position="199"/>
        <end position="208"/>
    </location>
</feature>
<dbReference type="PANTHER" id="PTHR36182:SF1">
    <property type="entry name" value="PROTEIN, PUTATIVE (AFU_ORTHOLOGUE AFUA_6G10930)-RELATED"/>
    <property type="match status" value="1"/>
</dbReference>
<accession>A0A9P6UPV5</accession>
<dbReference type="Gene3D" id="2.70.50.70">
    <property type="match status" value="1"/>
</dbReference>
<dbReference type="AlphaFoldDB" id="A0A9P6UPV5"/>